<dbReference type="InterPro" id="IPR013762">
    <property type="entry name" value="Integrase-like_cat_sf"/>
</dbReference>
<keyword evidence="3 5" id="KW-0238">DNA-binding</keyword>
<dbReference type="PANTHER" id="PTHR30349">
    <property type="entry name" value="PHAGE INTEGRASE-RELATED"/>
    <property type="match status" value="1"/>
</dbReference>
<dbReference type="InterPro" id="IPR044068">
    <property type="entry name" value="CB"/>
</dbReference>
<dbReference type="Pfam" id="PF13102">
    <property type="entry name" value="Phage_int_SAM_5"/>
    <property type="match status" value="1"/>
</dbReference>
<proteinExistence type="inferred from homology"/>
<evidence type="ECO:0000256" key="2">
    <source>
        <dbReference type="ARBA" id="ARBA00022908"/>
    </source>
</evidence>
<dbReference type="InterPro" id="IPR050090">
    <property type="entry name" value="Tyrosine_recombinase_XerCD"/>
</dbReference>
<dbReference type="Gene3D" id="1.10.443.10">
    <property type="entry name" value="Intergrase catalytic core"/>
    <property type="match status" value="1"/>
</dbReference>
<protein>
    <submittedName>
        <fullName evidence="8">Tn916 family transposase</fullName>
    </submittedName>
</protein>
<dbReference type="InterPro" id="IPR010998">
    <property type="entry name" value="Integrase_recombinase_N"/>
</dbReference>
<dbReference type="Gene3D" id="1.10.150.130">
    <property type="match status" value="1"/>
</dbReference>
<dbReference type="SUPFAM" id="SSF56349">
    <property type="entry name" value="DNA breaking-rejoining enzymes"/>
    <property type="match status" value="1"/>
</dbReference>
<dbReference type="Pfam" id="PF00589">
    <property type="entry name" value="Phage_integrase"/>
    <property type="match status" value="1"/>
</dbReference>
<evidence type="ECO:0000256" key="3">
    <source>
        <dbReference type="ARBA" id="ARBA00023125"/>
    </source>
</evidence>
<dbReference type="PROSITE" id="PS51898">
    <property type="entry name" value="TYR_RECOMBINASE"/>
    <property type="match status" value="1"/>
</dbReference>
<dbReference type="PROSITE" id="PS51900">
    <property type="entry name" value="CB"/>
    <property type="match status" value="1"/>
</dbReference>
<keyword evidence="2" id="KW-0229">DNA integration</keyword>
<evidence type="ECO:0000313" key="9">
    <source>
        <dbReference type="Proteomes" id="UP000320722"/>
    </source>
</evidence>
<dbReference type="CDD" id="cd00796">
    <property type="entry name" value="INT_Rci_Hp1_C"/>
    <property type="match status" value="1"/>
</dbReference>
<dbReference type="AlphaFoldDB" id="A0A517WJM1"/>
<dbReference type="RefSeq" id="WP_145043776.1">
    <property type="nucleotide sequence ID" value="NZ_CP036347.1"/>
</dbReference>
<evidence type="ECO:0000256" key="1">
    <source>
        <dbReference type="ARBA" id="ARBA00008857"/>
    </source>
</evidence>
<dbReference type="InterPro" id="IPR011010">
    <property type="entry name" value="DNA_brk_join_enz"/>
</dbReference>
<dbReference type="InterPro" id="IPR002104">
    <property type="entry name" value="Integrase_catalytic"/>
</dbReference>
<dbReference type="GO" id="GO:0006310">
    <property type="term" value="P:DNA recombination"/>
    <property type="evidence" value="ECO:0007669"/>
    <property type="project" value="UniProtKB-KW"/>
</dbReference>
<evidence type="ECO:0000256" key="5">
    <source>
        <dbReference type="PROSITE-ProRule" id="PRU01248"/>
    </source>
</evidence>
<evidence type="ECO:0000256" key="4">
    <source>
        <dbReference type="ARBA" id="ARBA00023172"/>
    </source>
</evidence>
<comment type="similarity">
    <text evidence="1">Belongs to the 'phage' integrase family.</text>
</comment>
<organism evidence="8 9">
    <name type="scientific">Gimesia chilikensis</name>
    <dbReference type="NCBI Taxonomy" id="2605989"/>
    <lineage>
        <taxon>Bacteria</taxon>
        <taxon>Pseudomonadati</taxon>
        <taxon>Planctomycetota</taxon>
        <taxon>Planctomycetia</taxon>
        <taxon>Planctomycetales</taxon>
        <taxon>Planctomycetaceae</taxon>
        <taxon>Gimesia</taxon>
    </lineage>
</organism>
<dbReference type="GO" id="GO:0015074">
    <property type="term" value="P:DNA integration"/>
    <property type="evidence" value="ECO:0007669"/>
    <property type="project" value="UniProtKB-KW"/>
</dbReference>
<gene>
    <name evidence="8" type="ORF">V6x_51940</name>
</gene>
<evidence type="ECO:0000259" key="6">
    <source>
        <dbReference type="PROSITE" id="PS51898"/>
    </source>
</evidence>
<feature type="domain" description="Core-binding (CB)" evidence="7">
    <location>
        <begin position="67"/>
        <end position="170"/>
    </location>
</feature>
<sequence>MPKPRQNEIHDCKYFRWKILKRNSVYYADGRSNSQNLGRHSLGTRDRDEALQNLEQLDLVKAIDLGLADRTLLEQHTSLLTIVEGRAVYEKHCKRPVISGGPRPATRKRYRAVLDKFDEFCKAKGKNYWNELNRRVMDEYAIWLEEKQDYAYQTLYLELTTLKQIHKFFIENNLLPAELRFHYPIQKVTDSSTYCWTPQEVEAMLKLCKKKKLFWLRHVLTGLVTTGMRISELAGLMWKDIDLQRQIILLADESRRRNTATKNRRTTKSGKSRSFPIHSDLLEVLTEIQRYDDGLVFHGPLGGKIKPDTIRNILIREILQPLSKKFPAEPGKAGLIDGRLHSFRHYFCSVCANNGTPERVLMNWLGHSSSRMVKRYYHLHDEESLKQMQKITFV</sequence>
<keyword evidence="4" id="KW-0233">DNA recombination</keyword>
<dbReference type="InterPro" id="IPR025269">
    <property type="entry name" value="SAM-like_dom"/>
</dbReference>
<dbReference type="Proteomes" id="UP000320722">
    <property type="component" value="Chromosome"/>
</dbReference>
<reference evidence="8 9" key="1">
    <citation type="submission" date="2019-02" db="EMBL/GenBank/DDBJ databases">
        <title>Deep-cultivation of Planctomycetes and their phenomic and genomic characterization uncovers novel biology.</title>
        <authorList>
            <person name="Wiegand S."/>
            <person name="Jogler M."/>
            <person name="Boedeker C."/>
            <person name="Pinto D."/>
            <person name="Vollmers J."/>
            <person name="Rivas-Marin E."/>
            <person name="Kohn T."/>
            <person name="Peeters S.H."/>
            <person name="Heuer A."/>
            <person name="Rast P."/>
            <person name="Oberbeckmann S."/>
            <person name="Bunk B."/>
            <person name="Jeske O."/>
            <person name="Meyerdierks A."/>
            <person name="Storesund J.E."/>
            <person name="Kallscheuer N."/>
            <person name="Luecker S."/>
            <person name="Lage O.M."/>
            <person name="Pohl T."/>
            <person name="Merkel B.J."/>
            <person name="Hornburger P."/>
            <person name="Mueller R.-W."/>
            <person name="Bruemmer F."/>
            <person name="Labrenz M."/>
            <person name="Spormann A.M."/>
            <person name="Op den Camp H."/>
            <person name="Overmann J."/>
            <person name="Amann R."/>
            <person name="Jetten M.S.M."/>
            <person name="Mascher T."/>
            <person name="Medema M.H."/>
            <person name="Devos D.P."/>
            <person name="Kaster A.-K."/>
            <person name="Ovreas L."/>
            <person name="Rohde M."/>
            <person name="Galperin M.Y."/>
            <person name="Jogler C."/>
        </authorList>
    </citation>
    <scope>NUCLEOTIDE SEQUENCE [LARGE SCALE GENOMIC DNA]</scope>
    <source>
        <strain evidence="8 9">V6</strain>
    </source>
</reference>
<evidence type="ECO:0000259" key="7">
    <source>
        <dbReference type="PROSITE" id="PS51900"/>
    </source>
</evidence>
<dbReference type="PANTHER" id="PTHR30349:SF64">
    <property type="entry name" value="PROPHAGE INTEGRASE INTD-RELATED"/>
    <property type="match status" value="1"/>
</dbReference>
<evidence type="ECO:0000313" key="8">
    <source>
        <dbReference type="EMBL" id="QDU05457.1"/>
    </source>
</evidence>
<feature type="domain" description="Tyr recombinase" evidence="6">
    <location>
        <begin position="191"/>
        <end position="390"/>
    </location>
</feature>
<dbReference type="GO" id="GO:0003677">
    <property type="term" value="F:DNA binding"/>
    <property type="evidence" value="ECO:0007669"/>
    <property type="project" value="UniProtKB-UniRule"/>
</dbReference>
<accession>A0A517WJM1</accession>
<name>A0A517WJM1_9PLAN</name>
<dbReference type="EMBL" id="CP036347">
    <property type="protein sequence ID" value="QDU05457.1"/>
    <property type="molecule type" value="Genomic_DNA"/>
</dbReference>